<evidence type="ECO:0000313" key="2">
    <source>
        <dbReference type="EMBL" id="KAK2960163.1"/>
    </source>
</evidence>
<feature type="compositionally biased region" description="Low complexity" evidence="1">
    <location>
        <begin position="511"/>
        <end position="522"/>
    </location>
</feature>
<dbReference type="Proteomes" id="UP001281761">
    <property type="component" value="Unassembled WGS sequence"/>
</dbReference>
<feature type="compositionally biased region" description="Low complexity" evidence="1">
    <location>
        <begin position="677"/>
        <end position="691"/>
    </location>
</feature>
<feature type="compositionally biased region" description="Pro residues" evidence="1">
    <location>
        <begin position="655"/>
        <end position="676"/>
    </location>
</feature>
<dbReference type="InterPro" id="IPR016024">
    <property type="entry name" value="ARM-type_fold"/>
</dbReference>
<keyword evidence="3" id="KW-1185">Reference proteome</keyword>
<comment type="caution">
    <text evidence="2">The sequence shown here is derived from an EMBL/GenBank/DDBJ whole genome shotgun (WGS) entry which is preliminary data.</text>
</comment>
<reference evidence="2 3" key="1">
    <citation type="journal article" date="2022" name="bioRxiv">
        <title>Genomics of Preaxostyla Flagellates Illuminates Evolutionary Transitions and the Path Towards Mitochondrial Loss.</title>
        <authorList>
            <person name="Novak L.V.F."/>
            <person name="Treitli S.C."/>
            <person name="Pyrih J."/>
            <person name="Halakuc P."/>
            <person name="Pipaliya S.V."/>
            <person name="Vacek V."/>
            <person name="Brzon O."/>
            <person name="Soukal P."/>
            <person name="Eme L."/>
            <person name="Dacks J.B."/>
            <person name="Karnkowska A."/>
            <person name="Elias M."/>
            <person name="Hampl V."/>
        </authorList>
    </citation>
    <scope>NUCLEOTIDE SEQUENCE [LARGE SCALE GENOMIC DNA]</scope>
    <source>
        <strain evidence="2">NAU3</strain>
        <tissue evidence="2">Gut</tissue>
    </source>
</reference>
<name>A0ABQ9Y8R5_9EUKA</name>
<organism evidence="2 3">
    <name type="scientific">Blattamonas nauphoetae</name>
    <dbReference type="NCBI Taxonomy" id="2049346"/>
    <lineage>
        <taxon>Eukaryota</taxon>
        <taxon>Metamonada</taxon>
        <taxon>Preaxostyla</taxon>
        <taxon>Oxymonadida</taxon>
        <taxon>Blattamonas</taxon>
    </lineage>
</organism>
<accession>A0ABQ9Y8R5</accession>
<feature type="compositionally biased region" description="Pro residues" evidence="1">
    <location>
        <begin position="485"/>
        <end position="510"/>
    </location>
</feature>
<feature type="compositionally biased region" description="Pro residues" evidence="1">
    <location>
        <begin position="692"/>
        <end position="712"/>
    </location>
</feature>
<proteinExistence type="predicted"/>
<gene>
    <name evidence="2" type="ORF">BLNAU_4716</name>
</gene>
<evidence type="ECO:0000256" key="1">
    <source>
        <dbReference type="SAM" id="MobiDB-lite"/>
    </source>
</evidence>
<evidence type="ECO:0000313" key="3">
    <source>
        <dbReference type="Proteomes" id="UP001281761"/>
    </source>
</evidence>
<feature type="region of interest" description="Disordered" evidence="1">
    <location>
        <begin position="483"/>
        <end position="522"/>
    </location>
</feature>
<sequence length="768" mass="84904">MPNQSFFVTTVVHHPCPWSVVDSLPFCLVRFVSSMNLRVAWNEPDTIVAHIVQPADPLIHPSSTNHTWMDTRYAFPELMILPSDTILMCVLSQEWLSFPNCPSVSHSQEQFHFLTLTKSSHLARPKCLIPSNSLQRLGENCCDDGRDVLILFDWTTSTTRSSNNKKQEIRIWGQLLSQLERTERLAGRKHRRTSRQHFSASHFRFVENWSSPSTTLALDFHFESRSSHLTASSHAQPRTDLDSITLFAGPLQPALDVSLEAKAVKFLKSVTPYFEGETDAFLGSFGRTADLSSTDFVQCIMVLLSTPNQTIIIATMEMLGTLINLCSAKIRLAFFKADLITQLINSLNPQSLSLSDCEDIHINLMKIINCCIWLATPYGLEQFEIEDRDERRAVYETVFSQVLAPSEKFFLMLLAQILEISQYYQPTLDFVLHMPFRSMVAKLFLLRRHSSIVNGNESLLFMLVDFRHFITLMLSLSTHTLPLPSASPSPPSPSHSPLPLPHHPHPPTPSASPHHTPSHSLCLSLTTHTSHSPLPLPHHPHPHTLLCLSSPPTPSHSPLPLLTTHTLPLPLPLPHHPHPHSPLPLPHHPTLPFPLPLPHHPPTPLCLSLTTHTLTSLSLSLTTHTLPLPLPLPHHPHPPTPLCLSLTTHTLPLPLPLPHHPHPPIPSASPSPPTPSTPLCLSLTTHTLTLPLPLPHHPHPPTPSASPSPPTPSHSLSLPSPPTPSTPSASPSPPTPSHSPLPLPHHPHPPTPLCLSLTSLGVTRANGC</sequence>
<feature type="region of interest" description="Disordered" evidence="1">
    <location>
        <begin position="655"/>
        <end position="750"/>
    </location>
</feature>
<protein>
    <submittedName>
        <fullName evidence="2">Uncharacterized protein</fullName>
    </submittedName>
</protein>
<dbReference type="EMBL" id="JARBJD010000024">
    <property type="protein sequence ID" value="KAK2960163.1"/>
    <property type="molecule type" value="Genomic_DNA"/>
</dbReference>
<dbReference type="SUPFAM" id="SSF48371">
    <property type="entry name" value="ARM repeat"/>
    <property type="match status" value="1"/>
</dbReference>
<feature type="compositionally biased region" description="Pro residues" evidence="1">
    <location>
        <begin position="719"/>
        <end position="750"/>
    </location>
</feature>